<comment type="caution">
    <text evidence="3">The sequence shown here is derived from an EMBL/GenBank/DDBJ whole genome shotgun (WGS) entry which is preliminary data.</text>
</comment>
<dbReference type="CDD" id="cd05121">
    <property type="entry name" value="ABC1_ADCK3-like"/>
    <property type="match status" value="1"/>
</dbReference>
<dbReference type="PANTHER" id="PTHR10566:SF113">
    <property type="entry name" value="PROTEIN ACTIVITY OF BC1 COMPLEX KINASE 7, CHLOROPLASTIC"/>
    <property type="match status" value="1"/>
</dbReference>
<dbReference type="Gene3D" id="1.10.510.10">
    <property type="entry name" value="Transferase(Phosphotransferase) domain 1"/>
    <property type="match status" value="1"/>
</dbReference>
<reference evidence="3" key="1">
    <citation type="journal article" date="2022" name="bioRxiv">
        <title>Discovery and biosynthetic assessment of Streptomyces ortus sp nov. isolated from a deep-sea sponge.</title>
        <authorList>
            <person name="Williams S.E."/>
        </authorList>
    </citation>
    <scope>NUCLEOTIDE SEQUENCE</scope>
    <source>
        <strain evidence="3">A15ISP2-DRY2</strain>
    </source>
</reference>
<feature type="domain" description="Protein kinase" evidence="2">
    <location>
        <begin position="121"/>
        <end position="455"/>
    </location>
</feature>
<proteinExistence type="inferred from homology"/>
<sequence>MNALPSGRKGRAGRTLRIVSRSAASEIGRTVRSRSRRDTDAEILDGRERRARELRATLERLGPLYVKVGQILATRPDLVPQYVMDELEELNDRANVEPFSSYERVLCEELGDDWRSRFREVHTQEPLGAASLAQVYKAVTADGRPCVLKIQRPGSSQAVLGDMKVLRTVARLLARAAPRFSEVVDVKAMLELLFVVMEDELDFTREAKNMKDARKVAKGYSRIRVPRVIEATPRVLVQTFAEGVPINRVKPDSFSRRQRKKIANQMISYMFRSYFVERTFHADLHPGNIIISPDGKAHLIDWGMLGKMDRDTSVSMLGVFLSLAQNDGVAMGRNWVQLGTATPWSNVSAFIGDMSRVVPRWADASLTELNYGVALMTLMKHSSAHGIQITPLVSVMGKSVANLEGSLRCIHPKLKFAAALRDTLPDIMRDVVLDSLSTEQGAQLTLSGLKALSNLPGQFQATAKDMADRQVGLQVRTNLGDPIKAGSRHRLAGGEHIRRTALSAIAALATRKRYR</sequence>
<dbReference type="InterPro" id="IPR000719">
    <property type="entry name" value="Prot_kinase_dom"/>
</dbReference>
<gene>
    <name evidence="3" type="ORF">K3769_40035</name>
</gene>
<dbReference type="EMBL" id="JAIFZO010000002">
    <property type="protein sequence ID" value="MCX4238860.1"/>
    <property type="molecule type" value="Genomic_DNA"/>
</dbReference>
<dbReference type="InterPro" id="IPR050154">
    <property type="entry name" value="UbiB_kinase"/>
</dbReference>
<accession>A0ABT3VJL1</accession>
<evidence type="ECO:0000313" key="3">
    <source>
        <dbReference type="EMBL" id="MCX4238860.1"/>
    </source>
</evidence>
<evidence type="ECO:0000259" key="2">
    <source>
        <dbReference type="PROSITE" id="PS50011"/>
    </source>
</evidence>
<name>A0ABT3VJL1_9ACTN</name>
<keyword evidence="4" id="KW-1185">Reference proteome</keyword>
<dbReference type="InterPro" id="IPR011009">
    <property type="entry name" value="Kinase-like_dom_sf"/>
</dbReference>
<dbReference type="PANTHER" id="PTHR10566">
    <property type="entry name" value="CHAPERONE-ACTIVITY OF BC1 COMPLEX CABC1 -RELATED"/>
    <property type="match status" value="1"/>
</dbReference>
<dbReference type="Pfam" id="PF03109">
    <property type="entry name" value="ABC1"/>
    <property type="match status" value="1"/>
</dbReference>
<protein>
    <submittedName>
        <fullName evidence="3">AarF/UbiB family protein</fullName>
    </submittedName>
</protein>
<comment type="similarity">
    <text evidence="1">Belongs to the protein kinase superfamily. ADCK protein kinase family.</text>
</comment>
<dbReference type="Proteomes" id="UP001165590">
    <property type="component" value="Unassembled WGS sequence"/>
</dbReference>
<dbReference type="SUPFAM" id="SSF56112">
    <property type="entry name" value="Protein kinase-like (PK-like)"/>
    <property type="match status" value="1"/>
</dbReference>
<evidence type="ECO:0000256" key="1">
    <source>
        <dbReference type="ARBA" id="ARBA00009670"/>
    </source>
</evidence>
<organism evidence="3 4">
    <name type="scientific">Streptomyces ortus</name>
    <dbReference type="NCBI Taxonomy" id="2867268"/>
    <lineage>
        <taxon>Bacteria</taxon>
        <taxon>Bacillati</taxon>
        <taxon>Actinomycetota</taxon>
        <taxon>Actinomycetes</taxon>
        <taxon>Kitasatosporales</taxon>
        <taxon>Streptomycetaceae</taxon>
        <taxon>Streptomyces</taxon>
    </lineage>
</organism>
<dbReference type="RefSeq" id="WP_267031117.1">
    <property type="nucleotide sequence ID" value="NZ_JAIFZO010000002.1"/>
</dbReference>
<evidence type="ECO:0000313" key="4">
    <source>
        <dbReference type="Proteomes" id="UP001165590"/>
    </source>
</evidence>
<dbReference type="PROSITE" id="PS50011">
    <property type="entry name" value="PROTEIN_KINASE_DOM"/>
    <property type="match status" value="1"/>
</dbReference>
<dbReference type="InterPro" id="IPR004147">
    <property type="entry name" value="ABC1_dom"/>
</dbReference>